<comment type="caution">
    <text evidence="3">The sequence shown here is derived from an EMBL/GenBank/DDBJ whole genome shotgun (WGS) entry which is preliminary data.</text>
</comment>
<name>A0A1F5TRC4_9BACT</name>
<feature type="compositionally biased region" description="Basic and acidic residues" evidence="1">
    <location>
        <begin position="429"/>
        <end position="444"/>
    </location>
</feature>
<keyword evidence="2" id="KW-1133">Transmembrane helix</keyword>
<evidence type="ECO:0000256" key="2">
    <source>
        <dbReference type="SAM" id="Phobius"/>
    </source>
</evidence>
<dbReference type="Proteomes" id="UP000177579">
    <property type="component" value="Unassembled WGS sequence"/>
</dbReference>
<feature type="transmembrane region" description="Helical" evidence="2">
    <location>
        <begin position="94"/>
        <end position="113"/>
    </location>
</feature>
<feature type="region of interest" description="Disordered" evidence="1">
    <location>
        <begin position="830"/>
        <end position="852"/>
    </location>
</feature>
<proteinExistence type="predicted"/>
<evidence type="ECO:0000256" key="1">
    <source>
        <dbReference type="SAM" id="MobiDB-lite"/>
    </source>
</evidence>
<sequence>MNKVKTILKSKNFRVFVILLVFCFAFFIFSNIVSAQEGISDSWMRTSQTSPTSTPDPLDWVKGKLLVGLAWVVYAFVWVIGLLFIFITFLLSKVAAYNNFINVQTVSIGWGIVRDLCNMFFILILLVIAFATILRVESYNAKRLLPKLLIMAVLINFSKMICGYIIDFSQVIMFTFVSILDSGNSWNKLPELLGIDKIIEIVKNGNENPDFSVGGIEVVGSLIAALMVMVVAFAVVLAMLVMLIFRIIMLWVYVILSPIAFLTATFPAGQKYSSQWWGEFMKQVVTGPILAFFLYLALTTLETSLSTTLSIQNSNFVSKFSTGFWEPAMFQTYAITLALLVGGLVVTQQAGGIAGNIAGKALGGAKGVIGKYSGARRAKDLYGRWQSERKAKMEMADQKRYASLKTMAQAPGAALSGLRRAVSPPTTQRTEKEKIKHRETQRKREAEEHIFSALENLRNRKTGETYTKGGYTYEKTSGVLGAGIKITDASGKQVGREKKFKSLDYKAGYRDKMSSAAQIKDSIMSKEINEEKSNMQHLSGAEIRQIAASSATPQKRKMAASMLVSEKEAFSSQEHLQSMKSNIEKIPTLLKQFNESADKSYGIWNNSRETFEAKVSDGTINVERLDTSQLTAGVLDQIRNTVGAVKYGKTLENMGRTKGDADKIKEVSQEKVNELNKNQDYSEEAMTHRLFNARNSGSFIESMDSMASFHSNKKAQEETGKAIGSAKGIHLAKLKEFNFDAEKAKENYKKEIESGVIKTDDIENSIDAFRKQFQNNISVAQLDSAMKSGEANNNQMKQLVRTAYASGRKEIMDGIIKNNNLKSLLNEEQLREKKEEKKNKDKEPQGPEAVLV</sequence>
<keyword evidence="2" id="KW-0812">Transmembrane</keyword>
<feature type="transmembrane region" description="Helical" evidence="2">
    <location>
        <begin position="250"/>
        <end position="269"/>
    </location>
</feature>
<feature type="transmembrane region" description="Helical" evidence="2">
    <location>
        <begin position="323"/>
        <end position="346"/>
    </location>
</feature>
<gene>
    <name evidence="3" type="ORF">A2531_02215</name>
</gene>
<dbReference type="EMBL" id="MFGO01000008">
    <property type="protein sequence ID" value="OGF41483.1"/>
    <property type="molecule type" value="Genomic_DNA"/>
</dbReference>
<feature type="transmembrane region" description="Helical" evidence="2">
    <location>
        <begin position="148"/>
        <end position="166"/>
    </location>
</feature>
<reference evidence="3 4" key="1">
    <citation type="journal article" date="2016" name="Nat. Commun.">
        <title>Thousands of microbial genomes shed light on interconnected biogeochemical processes in an aquifer system.</title>
        <authorList>
            <person name="Anantharaman K."/>
            <person name="Brown C.T."/>
            <person name="Hug L.A."/>
            <person name="Sharon I."/>
            <person name="Castelle C.J."/>
            <person name="Probst A.J."/>
            <person name="Thomas B.C."/>
            <person name="Singh A."/>
            <person name="Wilkins M.J."/>
            <person name="Karaoz U."/>
            <person name="Brodie E.L."/>
            <person name="Williams K.H."/>
            <person name="Hubbard S.S."/>
            <person name="Banfield J.F."/>
        </authorList>
    </citation>
    <scope>NUCLEOTIDE SEQUENCE [LARGE SCALE GENOMIC DNA]</scope>
</reference>
<feature type="transmembrane region" description="Helical" evidence="2">
    <location>
        <begin position="119"/>
        <end position="136"/>
    </location>
</feature>
<feature type="transmembrane region" description="Helical" evidence="2">
    <location>
        <begin position="218"/>
        <end position="243"/>
    </location>
</feature>
<dbReference type="AlphaFoldDB" id="A0A1F5TRC4"/>
<organism evidence="3 4">
    <name type="scientific">Candidatus Falkowbacteria bacterium RIFOXYD2_FULL_34_120</name>
    <dbReference type="NCBI Taxonomy" id="1798007"/>
    <lineage>
        <taxon>Bacteria</taxon>
        <taxon>Candidatus Falkowiibacteriota</taxon>
    </lineage>
</organism>
<feature type="transmembrane region" description="Helical" evidence="2">
    <location>
        <begin position="65"/>
        <end position="87"/>
    </location>
</feature>
<protein>
    <submittedName>
        <fullName evidence="3">Uncharacterized protein</fullName>
    </submittedName>
</protein>
<dbReference type="InterPro" id="IPR045782">
    <property type="entry name" value="TrbL_3"/>
</dbReference>
<evidence type="ECO:0000313" key="3">
    <source>
        <dbReference type="EMBL" id="OGF41483.1"/>
    </source>
</evidence>
<accession>A0A1F5TRC4</accession>
<keyword evidence="2" id="KW-0472">Membrane</keyword>
<feature type="compositionally biased region" description="Basic and acidic residues" evidence="1">
    <location>
        <begin position="830"/>
        <end position="845"/>
    </location>
</feature>
<feature type="transmembrane region" description="Helical" evidence="2">
    <location>
        <begin position="289"/>
        <end position="311"/>
    </location>
</feature>
<feature type="region of interest" description="Disordered" evidence="1">
    <location>
        <begin position="418"/>
        <end position="444"/>
    </location>
</feature>
<evidence type="ECO:0000313" key="4">
    <source>
        <dbReference type="Proteomes" id="UP000177579"/>
    </source>
</evidence>
<dbReference type="Pfam" id="PF19590">
    <property type="entry name" value="TrbL_3"/>
    <property type="match status" value="1"/>
</dbReference>